<evidence type="ECO:0000256" key="3">
    <source>
        <dbReference type="PROSITE-ProRule" id="PRU00087"/>
    </source>
</evidence>
<feature type="repeat" description="Filamin" evidence="3">
    <location>
        <begin position="842"/>
        <end position="914"/>
    </location>
</feature>
<dbReference type="Gene3D" id="2.60.40.10">
    <property type="entry name" value="Immunoglobulins"/>
    <property type="match status" value="7"/>
</dbReference>
<dbReference type="PANTHER" id="PTHR38537">
    <property type="entry name" value="JITTERBUG, ISOFORM N"/>
    <property type="match status" value="1"/>
</dbReference>
<dbReference type="InterPro" id="IPR001298">
    <property type="entry name" value="Filamin/ABP280_rpt"/>
</dbReference>
<reference evidence="6" key="1">
    <citation type="submission" date="2022-11" db="UniProtKB">
        <authorList>
            <consortium name="WormBaseParasite"/>
        </authorList>
    </citation>
    <scope>IDENTIFICATION</scope>
</reference>
<evidence type="ECO:0000259" key="4">
    <source>
        <dbReference type="PROSITE" id="PS50021"/>
    </source>
</evidence>
<protein>
    <submittedName>
        <fullName evidence="6">Calponin-homology (CH) domain-containing protein</fullName>
    </submittedName>
</protein>
<dbReference type="InterPro" id="IPR001715">
    <property type="entry name" value="CH_dom"/>
</dbReference>
<dbReference type="GO" id="GO:0051015">
    <property type="term" value="F:actin filament binding"/>
    <property type="evidence" value="ECO:0007669"/>
    <property type="project" value="InterPro"/>
</dbReference>
<dbReference type="SUPFAM" id="SSF47576">
    <property type="entry name" value="Calponin-homology domain, CH-domain"/>
    <property type="match status" value="2"/>
</dbReference>
<dbReference type="GO" id="GO:0030036">
    <property type="term" value="P:actin cytoskeleton organization"/>
    <property type="evidence" value="ECO:0007669"/>
    <property type="project" value="InterPro"/>
</dbReference>
<evidence type="ECO:0000256" key="2">
    <source>
        <dbReference type="ARBA" id="ARBA00022737"/>
    </source>
</evidence>
<dbReference type="Proteomes" id="UP000887574">
    <property type="component" value="Unplaced"/>
</dbReference>
<feature type="domain" description="Calponin-homology (CH)" evidence="4">
    <location>
        <begin position="93"/>
        <end position="195"/>
    </location>
</feature>
<dbReference type="SMART" id="SM00557">
    <property type="entry name" value="IG_FLMN"/>
    <property type="match status" value="7"/>
</dbReference>
<dbReference type="InterPro" id="IPR014756">
    <property type="entry name" value="Ig_E-set"/>
</dbReference>
<feature type="repeat" description="Filamin" evidence="3">
    <location>
        <begin position="718"/>
        <end position="811"/>
    </location>
</feature>
<dbReference type="WBParaSite" id="jg10552.3">
    <property type="protein sequence ID" value="jg10552.3"/>
    <property type="gene ID" value="jg10552"/>
</dbReference>
<dbReference type="Pfam" id="PF00630">
    <property type="entry name" value="Filamin"/>
    <property type="match status" value="6"/>
</dbReference>
<dbReference type="PANTHER" id="PTHR38537:SF16">
    <property type="entry name" value="CALPONIN-HOMOLOGY (CH) DOMAIN-CONTAINING PROTEIN"/>
    <property type="match status" value="1"/>
</dbReference>
<dbReference type="PROSITE" id="PS50194">
    <property type="entry name" value="FILAMIN_REPEAT"/>
    <property type="match status" value="7"/>
</dbReference>
<feature type="repeat" description="Filamin" evidence="3">
    <location>
        <begin position="911"/>
        <end position="1010"/>
    </location>
</feature>
<sequence length="1047" mass="115514">MTTFLNYLNYEHLGRQEWIKSVEKDLSDGIKLIRIVESAQKRVFSTGCLEQDGVRLVNIGSRDIVSGNLKLILSLIWRFIEHYHIPASGCKSTPQKKLLMAWLQSVLPEFRLTNFRTNWNDGVALSALVDYCKPGLLDWKLLNLNNRHTNCKTALELAEQHLAVPMIISPHHLCSAHLDEPSCVTYLAYFVRRNGPGYKATLRNSQKLLSDVRLLDLERSWNDGFLLCKLTEAIGGHIPGFKDMIFDDPCQWAWNITQALECISTEFGIVSLVGAESIAGYQNAYMGILALCAALSCPPSKSPKSPSSQQLELAIARSQQKSYIIQQPVHIHLVMHQPNPISFTFNAEDLQLVVIGPNGSKLSPKTIKTTQDMQTNQVILSFTPQDIGKHTAHIICEGKELSTSPISFQVVLPFVLGKASYSSMAKYSEPLPVGIEHVSFSGLQQPCALGSLVEIVVNAQVSVKTVKGEVTVLAFSPTGACKPCDVVYENNSYVTTFTPTEIGEWQIHILYNGRHIKGSPFQCHVYDSSLIDVYGLDVGSVGQELKFTVDASKAGKGDIEISIIRQGRQVPCHISEKGGPSTGVYSVHFTPDGAGQYKIHIIFNDQEVKGSPFLLDIADASAVSVHGDHLRNTAVGKIATFFIHAVGVENKDISVTVAGKLFVFVCGSQSPSNRKKHARVVPLDESTYKVEWKPIEAGEHIIDVDLFGLPVPESPFHCNVGDPEQVTVMKMPKYIDATHLNTPHSFEIDATAAGSGNLEIFINGGLVVCRVRELAPRHFEAEFTPVQLVKHVIEMKFNGQNVLNSPWILPIRDADDPGQEQKISITSNPITHSTHQERELIGVGLAKAAVGQVSSFDIKSDTLKPENLSVRLTDSNGKEMNVVVIQRNGRLRCEYQLPKVGEYQLEIFINGQLVDCGPLFISSYEVQKVFIRPVGDTELGKPVHFIVDAVEAGKGQLEISVNQGQVPNNVQMQDAGRCLVTFIPQKTGTYMIDVTFNGNQVQGCPIKVDVQAKQEVQVLAARRPLLDLLRPLIEDHHLLISQVAPPH</sequence>
<organism evidence="5 6">
    <name type="scientific">Ditylenchus dipsaci</name>
    <dbReference type="NCBI Taxonomy" id="166011"/>
    <lineage>
        <taxon>Eukaryota</taxon>
        <taxon>Metazoa</taxon>
        <taxon>Ecdysozoa</taxon>
        <taxon>Nematoda</taxon>
        <taxon>Chromadorea</taxon>
        <taxon>Rhabditida</taxon>
        <taxon>Tylenchina</taxon>
        <taxon>Tylenchomorpha</taxon>
        <taxon>Sphaerularioidea</taxon>
        <taxon>Anguinidae</taxon>
        <taxon>Anguininae</taxon>
        <taxon>Ditylenchus</taxon>
    </lineage>
</organism>
<feature type="repeat" description="Filamin" evidence="3">
    <location>
        <begin position="442"/>
        <end position="525"/>
    </location>
</feature>
<dbReference type="AlphaFoldDB" id="A0A915CMI9"/>
<accession>A0A915CMI9</accession>
<dbReference type="InterPro" id="IPR044801">
    <property type="entry name" value="Filamin"/>
</dbReference>
<dbReference type="InterPro" id="IPR013783">
    <property type="entry name" value="Ig-like_fold"/>
</dbReference>
<dbReference type="InterPro" id="IPR017868">
    <property type="entry name" value="Filamin/ABP280_repeat-like"/>
</dbReference>
<proteinExistence type="inferred from homology"/>
<keyword evidence="2" id="KW-0677">Repeat</keyword>
<dbReference type="PROSITE" id="PS50021">
    <property type="entry name" value="CH"/>
    <property type="match status" value="1"/>
</dbReference>
<feature type="repeat" description="Filamin" evidence="3">
    <location>
        <begin position="349"/>
        <end position="410"/>
    </location>
</feature>
<evidence type="ECO:0000313" key="6">
    <source>
        <dbReference type="WBParaSite" id="jg10552.3"/>
    </source>
</evidence>
<feature type="repeat" description="Filamin" evidence="3">
    <location>
        <begin position="615"/>
        <end position="720"/>
    </location>
</feature>
<dbReference type="SUPFAM" id="SSF81296">
    <property type="entry name" value="E set domains"/>
    <property type="match status" value="7"/>
</dbReference>
<dbReference type="Pfam" id="PF00307">
    <property type="entry name" value="CH"/>
    <property type="match status" value="1"/>
</dbReference>
<dbReference type="SMART" id="SM00033">
    <property type="entry name" value="CH"/>
    <property type="match status" value="2"/>
</dbReference>
<dbReference type="Gene3D" id="1.10.418.10">
    <property type="entry name" value="Calponin-like domain"/>
    <property type="match status" value="3"/>
</dbReference>
<feature type="repeat" description="Filamin" evidence="3">
    <location>
        <begin position="535"/>
        <end position="617"/>
    </location>
</feature>
<keyword evidence="5" id="KW-1185">Reference proteome</keyword>
<dbReference type="InterPro" id="IPR036872">
    <property type="entry name" value="CH_dom_sf"/>
</dbReference>
<evidence type="ECO:0000256" key="1">
    <source>
        <dbReference type="ARBA" id="ARBA00009238"/>
    </source>
</evidence>
<name>A0A915CMI9_9BILA</name>
<comment type="similarity">
    <text evidence="1">Belongs to the filamin family.</text>
</comment>
<evidence type="ECO:0000313" key="5">
    <source>
        <dbReference type="Proteomes" id="UP000887574"/>
    </source>
</evidence>